<proteinExistence type="predicted"/>
<evidence type="ECO:0000313" key="1">
    <source>
        <dbReference type="EMBL" id="TFZ82000.1"/>
    </source>
</evidence>
<dbReference type="InterPro" id="IPR014290">
    <property type="entry name" value="SUF_FeS_clus_asmbl_reg"/>
</dbReference>
<organism evidence="1 2">
    <name type="scientific">Candidatus Macondimonas diazotrophica</name>
    <dbReference type="NCBI Taxonomy" id="2305248"/>
    <lineage>
        <taxon>Bacteria</taxon>
        <taxon>Pseudomonadati</taxon>
        <taxon>Pseudomonadota</taxon>
        <taxon>Gammaproteobacteria</taxon>
        <taxon>Chromatiales</taxon>
        <taxon>Ectothiorhodospiraceae</taxon>
        <taxon>Candidatus Macondimonas</taxon>
    </lineage>
</organism>
<dbReference type="InterPro" id="IPR000944">
    <property type="entry name" value="Tscrpt_reg_Rrf2"/>
</dbReference>
<dbReference type="PROSITE" id="PS01332">
    <property type="entry name" value="HTH_RRF2_1"/>
    <property type="match status" value="1"/>
</dbReference>
<dbReference type="NCBIfam" id="TIGR00738">
    <property type="entry name" value="rrf2_super"/>
    <property type="match status" value="1"/>
</dbReference>
<dbReference type="AlphaFoldDB" id="A0A4Z0F7L0"/>
<dbReference type="PANTHER" id="PTHR33221">
    <property type="entry name" value="WINGED HELIX-TURN-HELIX TRANSCRIPTIONAL REGULATOR, RRF2 FAMILY"/>
    <property type="match status" value="1"/>
</dbReference>
<sequence length="152" mass="16149">MLRIGKMTDYGVVVMTHLARRPAIIQTGPEIAAACRIALPTVSKLLKSLTRAGLLVSVRGVCGGYHLARDPRQISVLDVIAALEGPLGLTECSRVPQSCPQEGDCSLSGHWDLISQAVRSALRGVSLAQMASPMQTVQWHQTQGLPVVASSP</sequence>
<protein>
    <submittedName>
        <fullName evidence="1">SUF system Fe-S cluster assembly regulator</fullName>
    </submittedName>
</protein>
<gene>
    <name evidence="1" type="ORF">E4680_10100</name>
</gene>
<dbReference type="RefSeq" id="WP_135282286.1">
    <property type="nucleotide sequence ID" value="NZ_SRIO01000013.1"/>
</dbReference>
<comment type="caution">
    <text evidence="1">The sequence shown here is derived from an EMBL/GenBank/DDBJ whole genome shotgun (WGS) entry which is preliminary data.</text>
</comment>
<evidence type="ECO:0000313" key="2">
    <source>
        <dbReference type="Proteomes" id="UP000297890"/>
    </source>
</evidence>
<keyword evidence="2" id="KW-1185">Reference proteome</keyword>
<dbReference type="Pfam" id="PF02082">
    <property type="entry name" value="Rrf2"/>
    <property type="match status" value="1"/>
</dbReference>
<dbReference type="Proteomes" id="UP000297890">
    <property type="component" value="Unassembled WGS sequence"/>
</dbReference>
<dbReference type="GO" id="GO:0005829">
    <property type="term" value="C:cytosol"/>
    <property type="evidence" value="ECO:0007669"/>
    <property type="project" value="TreeGrafter"/>
</dbReference>
<dbReference type="EMBL" id="SRIO01000013">
    <property type="protein sequence ID" value="TFZ82000.1"/>
    <property type="molecule type" value="Genomic_DNA"/>
</dbReference>
<dbReference type="Gene3D" id="1.10.10.10">
    <property type="entry name" value="Winged helix-like DNA-binding domain superfamily/Winged helix DNA-binding domain"/>
    <property type="match status" value="1"/>
</dbReference>
<accession>A0A4Z0F7L0</accession>
<name>A0A4Z0F7L0_9GAMM</name>
<dbReference type="NCBIfam" id="TIGR02944">
    <property type="entry name" value="suf_reg_Xantho"/>
    <property type="match status" value="1"/>
</dbReference>
<dbReference type="SUPFAM" id="SSF46785">
    <property type="entry name" value="Winged helix' DNA-binding domain"/>
    <property type="match status" value="1"/>
</dbReference>
<dbReference type="InterPro" id="IPR036388">
    <property type="entry name" value="WH-like_DNA-bd_sf"/>
</dbReference>
<dbReference type="GO" id="GO:0003700">
    <property type="term" value="F:DNA-binding transcription factor activity"/>
    <property type="evidence" value="ECO:0007669"/>
    <property type="project" value="TreeGrafter"/>
</dbReference>
<reference evidence="1 2" key="1">
    <citation type="journal article" date="2019" name="ISME J.">
        <title>Candidatus Macondimonas diazotrophica, a novel gammaproteobacterial genus dominating crude-oil-contaminated coastal sediments.</title>
        <authorList>
            <person name="Karthikeyan S."/>
            <person name="Konstantinidis K."/>
        </authorList>
    </citation>
    <scope>NUCLEOTIDE SEQUENCE [LARGE SCALE GENOMIC DNA]</scope>
    <source>
        <strain evidence="1 2">KTK01</strain>
    </source>
</reference>
<dbReference type="PANTHER" id="PTHR33221:SF2">
    <property type="entry name" value="TRANSCRIPTIONAL REGULATOR"/>
    <property type="match status" value="1"/>
</dbReference>
<dbReference type="InterPro" id="IPR030489">
    <property type="entry name" value="TR_Rrf2-type_CS"/>
</dbReference>
<dbReference type="PROSITE" id="PS51197">
    <property type="entry name" value="HTH_RRF2_2"/>
    <property type="match status" value="1"/>
</dbReference>
<dbReference type="OrthoDB" id="9808360at2"/>
<dbReference type="InterPro" id="IPR036390">
    <property type="entry name" value="WH_DNA-bd_sf"/>
</dbReference>